<dbReference type="InterPro" id="IPR013949">
    <property type="entry name" value="Utp6"/>
</dbReference>
<protein>
    <recommendedName>
        <fullName evidence="6">U3 small nucleolar RNA-associated protein 6 N-terminal domain-containing protein</fullName>
    </recommendedName>
</protein>
<dbReference type="InterPro" id="IPR003107">
    <property type="entry name" value="HAT"/>
</dbReference>
<dbReference type="GO" id="GO:0005730">
    <property type="term" value="C:nucleolus"/>
    <property type="evidence" value="ECO:0007669"/>
    <property type="project" value="UniProtKB-SubCell"/>
</dbReference>
<dbReference type="GO" id="GO:0006364">
    <property type="term" value="P:rRNA processing"/>
    <property type="evidence" value="ECO:0007669"/>
    <property type="project" value="UniProtKB-KW"/>
</dbReference>
<evidence type="ECO:0000313" key="8">
    <source>
        <dbReference type="Proteomes" id="UP001519460"/>
    </source>
</evidence>
<dbReference type="SUPFAM" id="SSF48452">
    <property type="entry name" value="TPR-like"/>
    <property type="match status" value="1"/>
</dbReference>
<dbReference type="EMBL" id="JACVVK020000050">
    <property type="protein sequence ID" value="KAK7498483.1"/>
    <property type="molecule type" value="Genomic_DNA"/>
</dbReference>
<proteinExistence type="inferred from homology"/>
<dbReference type="Proteomes" id="UP001519460">
    <property type="component" value="Unassembled WGS sequence"/>
</dbReference>
<keyword evidence="8" id="KW-1185">Reference proteome</keyword>
<keyword evidence="5" id="KW-0539">Nucleus</keyword>
<dbReference type="PANTHER" id="PTHR23271">
    <property type="entry name" value="HEPATOCELLULAR CARCINOMA-ASSOCIATED ANTIGEN 66"/>
    <property type="match status" value="1"/>
</dbReference>
<keyword evidence="4" id="KW-0677">Repeat</keyword>
<comment type="subcellular location">
    <subcellularLocation>
        <location evidence="1">Nucleus</location>
        <location evidence="1">Nucleolus</location>
    </subcellularLocation>
</comment>
<dbReference type="AlphaFoldDB" id="A0ABD0LH96"/>
<dbReference type="PANTHER" id="PTHR23271:SF1">
    <property type="entry name" value="U3 SMALL NUCLEOLAR RNA-ASSOCIATED PROTEIN 6 HOMOLOG"/>
    <property type="match status" value="1"/>
</dbReference>
<dbReference type="SMART" id="SM00386">
    <property type="entry name" value="HAT"/>
    <property type="match status" value="2"/>
</dbReference>
<name>A0ABD0LH96_9CAEN</name>
<evidence type="ECO:0000256" key="4">
    <source>
        <dbReference type="ARBA" id="ARBA00022737"/>
    </source>
</evidence>
<gene>
    <name evidence="7" type="ORF">BaRGS_00010143</name>
</gene>
<dbReference type="Pfam" id="PF08640">
    <property type="entry name" value="U3_assoc_6"/>
    <property type="match status" value="1"/>
</dbReference>
<organism evidence="7 8">
    <name type="scientific">Batillaria attramentaria</name>
    <dbReference type="NCBI Taxonomy" id="370345"/>
    <lineage>
        <taxon>Eukaryota</taxon>
        <taxon>Metazoa</taxon>
        <taxon>Spiralia</taxon>
        <taxon>Lophotrochozoa</taxon>
        <taxon>Mollusca</taxon>
        <taxon>Gastropoda</taxon>
        <taxon>Caenogastropoda</taxon>
        <taxon>Sorbeoconcha</taxon>
        <taxon>Cerithioidea</taxon>
        <taxon>Batillariidae</taxon>
        <taxon>Batillaria</taxon>
    </lineage>
</organism>
<sequence length="322" mass="38468">MAEFVNQSIEDMLPELEQMERVRLFTTEETRQILKKRQRLEYRLRKRTKAEEDYMRYIEYEKNLLALIKKRRQSTGYSFKKTDIDVPIIQRIHRLYQHFVDVWLQHIEFSKERKEFSRVSRIFTAMLRTMNKKPELWLMAARWEAGQSNLDTARSLMTRGISFNSDSRFLWVEYYRMELEATATLRRGQQILEADSSKEDDPTLSGVIADIVRKKALEQFPDDMEMLMSLIEVCQTFDFTRPQLEQMVLRLREKFSREPRTWDMLARRLLPVKNGRVVAEVTEEEEEHCFTIYQQGVKEAPTGEYTNTSVMPSLAVTVYRTL</sequence>
<evidence type="ECO:0000313" key="7">
    <source>
        <dbReference type="EMBL" id="KAK7498483.1"/>
    </source>
</evidence>
<keyword evidence="3" id="KW-0698">rRNA processing</keyword>
<dbReference type="InterPro" id="IPR055347">
    <property type="entry name" value="UTP6_N"/>
</dbReference>
<dbReference type="InterPro" id="IPR011990">
    <property type="entry name" value="TPR-like_helical_dom_sf"/>
</dbReference>
<comment type="caution">
    <text evidence="7">The sequence shown here is derived from an EMBL/GenBank/DDBJ whole genome shotgun (WGS) entry which is preliminary data.</text>
</comment>
<dbReference type="Gene3D" id="1.25.40.10">
    <property type="entry name" value="Tetratricopeptide repeat domain"/>
    <property type="match status" value="1"/>
</dbReference>
<accession>A0ABD0LH96</accession>
<evidence type="ECO:0000256" key="2">
    <source>
        <dbReference type="ARBA" id="ARBA00010734"/>
    </source>
</evidence>
<feature type="domain" description="U3 small nucleolar RNA-associated protein 6 N-terminal" evidence="6">
    <location>
        <begin position="9"/>
        <end position="91"/>
    </location>
</feature>
<evidence type="ECO:0000256" key="3">
    <source>
        <dbReference type="ARBA" id="ARBA00022552"/>
    </source>
</evidence>
<reference evidence="7 8" key="1">
    <citation type="journal article" date="2023" name="Sci. Data">
        <title>Genome assembly of the Korean intertidal mud-creeper Batillaria attramentaria.</title>
        <authorList>
            <person name="Patra A.K."/>
            <person name="Ho P.T."/>
            <person name="Jun S."/>
            <person name="Lee S.J."/>
            <person name="Kim Y."/>
            <person name="Won Y.J."/>
        </authorList>
    </citation>
    <scope>NUCLEOTIDE SEQUENCE [LARGE SCALE GENOMIC DNA]</scope>
    <source>
        <strain evidence="7">Wonlab-2016</strain>
    </source>
</reference>
<comment type="similarity">
    <text evidence="2">Belongs to the UTP6 family.</text>
</comment>
<evidence type="ECO:0000256" key="5">
    <source>
        <dbReference type="ARBA" id="ARBA00023242"/>
    </source>
</evidence>
<evidence type="ECO:0000259" key="6">
    <source>
        <dbReference type="Pfam" id="PF08640"/>
    </source>
</evidence>
<evidence type="ECO:0000256" key="1">
    <source>
        <dbReference type="ARBA" id="ARBA00004604"/>
    </source>
</evidence>